<dbReference type="InterPro" id="IPR037523">
    <property type="entry name" value="VOC_core"/>
</dbReference>
<dbReference type="OrthoDB" id="9806868at2"/>
<name>A0A4Q8QHS3_9FLAO</name>
<dbReference type="PROSITE" id="PS51819">
    <property type="entry name" value="VOC"/>
    <property type="match status" value="1"/>
</dbReference>
<dbReference type="Proteomes" id="UP000291981">
    <property type="component" value="Unassembled WGS sequence"/>
</dbReference>
<keyword evidence="3" id="KW-1185">Reference proteome</keyword>
<dbReference type="Pfam" id="PF00903">
    <property type="entry name" value="Glyoxalase"/>
    <property type="match status" value="1"/>
</dbReference>
<sequence>MERNGSVIILTMRYKDAQAAIEWLCSTFGFEKHLIVPSENETIAHAQLKFGNSMIMLGSENHNEFGQFIKTPKDLNGINTQVPYIIVEEIDDHYRSTVAAGARIVLDIKDEDYGGRGYSCQDPEGYIWNFGSYNPWV</sequence>
<accession>A0A4Q8QHS3</accession>
<comment type="caution">
    <text evidence="2">The sequence shown here is derived from an EMBL/GenBank/DDBJ whole genome shotgun (WGS) entry which is preliminary data.</text>
</comment>
<evidence type="ECO:0000313" key="3">
    <source>
        <dbReference type="Proteomes" id="UP000291981"/>
    </source>
</evidence>
<feature type="domain" description="VOC" evidence="1">
    <location>
        <begin position="6"/>
        <end position="133"/>
    </location>
</feature>
<dbReference type="Gene3D" id="3.30.720.110">
    <property type="match status" value="1"/>
</dbReference>
<protein>
    <submittedName>
        <fullName evidence="2">Glyoxalase</fullName>
    </submittedName>
</protein>
<dbReference type="AlphaFoldDB" id="A0A4Q8QHS3"/>
<dbReference type="InterPro" id="IPR029068">
    <property type="entry name" value="Glyas_Bleomycin-R_OHBP_Dase"/>
</dbReference>
<gene>
    <name evidence="2" type="ORF">EW142_15220</name>
</gene>
<proteinExistence type="predicted"/>
<organism evidence="2 3">
    <name type="scientific">Flagellimonas allohymeniacidonis</name>
    <dbReference type="NCBI Taxonomy" id="2517819"/>
    <lineage>
        <taxon>Bacteria</taxon>
        <taxon>Pseudomonadati</taxon>
        <taxon>Bacteroidota</taxon>
        <taxon>Flavobacteriia</taxon>
        <taxon>Flavobacteriales</taxon>
        <taxon>Flavobacteriaceae</taxon>
        <taxon>Flagellimonas</taxon>
    </lineage>
</organism>
<dbReference type="SUPFAM" id="SSF54593">
    <property type="entry name" value="Glyoxalase/Bleomycin resistance protein/Dihydroxybiphenyl dioxygenase"/>
    <property type="match status" value="1"/>
</dbReference>
<dbReference type="EMBL" id="SGIU01000002">
    <property type="protein sequence ID" value="TAI47999.1"/>
    <property type="molecule type" value="Genomic_DNA"/>
</dbReference>
<evidence type="ECO:0000259" key="1">
    <source>
        <dbReference type="PROSITE" id="PS51819"/>
    </source>
</evidence>
<dbReference type="PANTHER" id="PTHR34109:SF1">
    <property type="entry name" value="VOC DOMAIN-CONTAINING PROTEIN"/>
    <property type="match status" value="1"/>
</dbReference>
<reference evidence="2 3" key="1">
    <citation type="submission" date="2019-02" db="EMBL/GenBank/DDBJ databases">
        <title>Draft genome sequence of Muricauda sp. 176CP4-71.</title>
        <authorList>
            <person name="Park J.-S."/>
        </authorList>
    </citation>
    <scope>NUCLEOTIDE SEQUENCE [LARGE SCALE GENOMIC DNA]</scope>
    <source>
        <strain evidence="2 3">176CP4-71</strain>
    </source>
</reference>
<dbReference type="Gene3D" id="3.30.720.120">
    <property type="match status" value="1"/>
</dbReference>
<dbReference type="PANTHER" id="PTHR34109">
    <property type="entry name" value="BNAUNNG04460D PROTEIN-RELATED"/>
    <property type="match status" value="1"/>
</dbReference>
<dbReference type="InterPro" id="IPR004360">
    <property type="entry name" value="Glyas_Fos-R_dOase_dom"/>
</dbReference>
<evidence type="ECO:0000313" key="2">
    <source>
        <dbReference type="EMBL" id="TAI47999.1"/>
    </source>
</evidence>